<reference evidence="1 2" key="1">
    <citation type="submission" date="2016-10" db="EMBL/GenBank/DDBJ databases">
        <authorList>
            <person name="de Groot N.N."/>
        </authorList>
    </citation>
    <scope>NUCLEOTIDE SEQUENCE [LARGE SCALE GENOMIC DNA]</scope>
    <source>
        <strain evidence="1 2">Nm1</strain>
    </source>
</reference>
<evidence type="ECO:0000313" key="2">
    <source>
        <dbReference type="Proteomes" id="UP000198640"/>
    </source>
</evidence>
<sequence length="57" mass="6226">MPATVAIAHSNGFSKVSRLGRMLTNAVPAMSLQILRFAIGALQYAKFIQQHAISRLE</sequence>
<dbReference type="AlphaFoldDB" id="A0A1H3E789"/>
<protein>
    <submittedName>
        <fullName evidence="1">Uncharacterized protein</fullName>
    </submittedName>
</protein>
<accession>A0A1H3E789</accession>
<evidence type="ECO:0000313" key="1">
    <source>
        <dbReference type="EMBL" id="SDX74632.1"/>
    </source>
</evidence>
<gene>
    <name evidence="1" type="ORF">SAMN05421881_100742</name>
</gene>
<name>A0A1H3E789_9PROT</name>
<proteinExistence type="predicted"/>
<dbReference type="Proteomes" id="UP000198640">
    <property type="component" value="Unassembled WGS sequence"/>
</dbReference>
<dbReference type="EMBL" id="FNOY01000007">
    <property type="protein sequence ID" value="SDX74632.1"/>
    <property type="molecule type" value="Genomic_DNA"/>
</dbReference>
<keyword evidence="2" id="KW-1185">Reference proteome</keyword>
<organism evidence="1 2">
    <name type="scientific">Nitrosomonas halophila</name>
    <dbReference type="NCBI Taxonomy" id="44576"/>
    <lineage>
        <taxon>Bacteria</taxon>
        <taxon>Pseudomonadati</taxon>
        <taxon>Pseudomonadota</taxon>
        <taxon>Betaproteobacteria</taxon>
        <taxon>Nitrosomonadales</taxon>
        <taxon>Nitrosomonadaceae</taxon>
        <taxon>Nitrosomonas</taxon>
    </lineage>
</organism>